<evidence type="ECO:0000256" key="3">
    <source>
        <dbReference type="ARBA" id="ARBA00023065"/>
    </source>
</evidence>
<feature type="transmembrane region" description="Helical" evidence="4">
    <location>
        <begin position="66"/>
        <end position="88"/>
    </location>
</feature>
<gene>
    <name evidence="5" type="ORF">C5167_047946</name>
</gene>
<reference evidence="5 6" key="1">
    <citation type="journal article" date="2018" name="Science">
        <title>The opium poppy genome and morphinan production.</title>
        <authorList>
            <person name="Guo L."/>
            <person name="Winzer T."/>
            <person name="Yang X."/>
            <person name="Li Y."/>
            <person name="Ning Z."/>
            <person name="He Z."/>
            <person name="Teodor R."/>
            <person name="Lu Y."/>
            <person name="Bowser T.A."/>
            <person name="Graham I.A."/>
            <person name="Ye K."/>
        </authorList>
    </citation>
    <scope>NUCLEOTIDE SEQUENCE [LARGE SCALE GENOMIC DNA]</scope>
    <source>
        <strain evidence="6">cv. HN1</strain>
        <tissue evidence="5">Leaves</tissue>
    </source>
</reference>
<dbReference type="EMBL" id="CM010722">
    <property type="protein sequence ID" value="RZC72466.1"/>
    <property type="molecule type" value="Genomic_DNA"/>
</dbReference>
<accession>A0A4Y7KHX3</accession>
<keyword evidence="4" id="KW-0472">Membrane</keyword>
<organism evidence="5 6">
    <name type="scientific">Papaver somniferum</name>
    <name type="common">Opium poppy</name>
    <dbReference type="NCBI Taxonomy" id="3469"/>
    <lineage>
        <taxon>Eukaryota</taxon>
        <taxon>Viridiplantae</taxon>
        <taxon>Streptophyta</taxon>
        <taxon>Embryophyta</taxon>
        <taxon>Tracheophyta</taxon>
        <taxon>Spermatophyta</taxon>
        <taxon>Magnoliopsida</taxon>
        <taxon>Ranunculales</taxon>
        <taxon>Papaveraceae</taxon>
        <taxon>Papaveroideae</taxon>
        <taxon>Papaver</taxon>
    </lineage>
</organism>
<keyword evidence="1" id="KW-0813">Transport</keyword>
<dbReference type="AlphaFoldDB" id="A0A4Y7KHX3"/>
<evidence type="ECO:0000256" key="1">
    <source>
        <dbReference type="ARBA" id="ARBA00022448"/>
    </source>
</evidence>
<dbReference type="PANTHER" id="PTHR16254">
    <property type="entry name" value="POTASSIUM/PROTON ANTIPORTER-RELATED"/>
    <property type="match status" value="1"/>
</dbReference>
<dbReference type="Gramene" id="RZC72466">
    <property type="protein sequence ID" value="RZC72466"/>
    <property type="gene ID" value="C5167_047946"/>
</dbReference>
<proteinExistence type="predicted"/>
<dbReference type="Proteomes" id="UP000316621">
    <property type="component" value="Chromosome 8"/>
</dbReference>
<evidence type="ECO:0000256" key="4">
    <source>
        <dbReference type="SAM" id="Phobius"/>
    </source>
</evidence>
<evidence type="ECO:0000313" key="6">
    <source>
        <dbReference type="Proteomes" id="UP000316621"/>
    </source>
</evidence>
<keyword evidence="6" id="KW-1185">Reference proteome</keyword>
<dbReference type="GO" id="GO:0015386">
    <property type="term" value="F:potassium:proton antiporter activity"/>
    <property type="evidence" value="ECO:0007669"/>
    <property type="project" value="InterPro"/>
</dbReference>
<evidence type="ECO:0000256" key="2">
    <source>
        <dbReference type="ARBA" id="ARBA00022449"/>
    </source>
</evidence>
<keyword evidence="3" id="KW-0406">Ion transport</keyword>
<name>A0A4Y7KHX3_PAPSO</name>
<sequence length="137" mass="14845">MLHRSGTTGLNSIELHWIRKAWAPVTCCCSSGTVDGEDDGAVAADVRLTPITEYSKHILTPLMGKLFLLLLGTTALSLVTTLLLFKLIPAGIHLGVLLHWFSPDSSQIEVIFASSIHCPTFLWKTCGPQLATLSDMV</sequence>
<evidence type="ECO:0000313" key="5">
    <source>
        <dbReference type="EMBL" id="RZC72466.1"/>
    </source>
</evidence>
<dbReference type="InterPro" id="IPR045158">
    <property type="entry name" value="KEA4/5/6-like"/>
</dbReference>
<dbReference type="PANTHER" id="PTHR16254:SF14">
    <property type="entry name" value="TRANSMEMBRANE AND COILED-COIL DOMAIN-CONTAINING PROTEIN 3"/>
    <property type="match status" value="1"/>
</dbReference>
<protein>
    <submittedName>
        <fullName evidence="5">Uncharacterized protein</fullName>
    </submittedName>
</protein>
<keyword evidence="2" id="KW-0050">Antiport</keyword>
<keyword evidence="4" id="KW-1133">Transmembrane helix</keyword>
<keyword evidence="4" id="KW-0812">Transmembrane</keyword>